<proteinExistence type="predicted"/>
<keyword evidence="1" id="KW-0227">DNA damage</keyword>
<dbReference type="AlphaFoldDB" id="A0A109HIN1"/>
<dbReference type="SUPFAM" id="SSF52540">
    <property type="entry name" value="P-loop containing nucleoside triphosphate hydrolases"/>
    <property type="match status" value="1"/>
</dbReference>
<name>A0A109HIN1_XANCT</name>
<dbReference type="Gene3D" id="3.40.50.300">
    <property type="entry name" value="P-loop containing nucleotide triphosphate hydrolases"/>
    <property type="match status" value="1"/>
</dbReference>
<evidence type="ECO:0000313" key="3">
    <source>
        <dbReference type="Proteomes" id="UP000055854"/>
    </source>
</evidence>
<evidence type="ECO:0000313" key="2">
    <source>
        <dbReference type="EMBL" id="KWV12933.1"/>
    </source>
</evidence>
<dbReference type="NCBIfam" id="NF033429">
    <property type="entry name" value="ImuA_translesion"/>
    <property type="match status" value="1"/>
</dbReference>
<protein>
    <submittedName>
        <fullName evidence="2">CDP-6-deoxy-delta-3,4-glucoseen reductase</fullName>
    </submittedName>
</protein>
<sequence length="204" mass="22141">MGQVLALADLLHSRTVWRGHPTALPASREPTGHADLDAALPLGGWPERALTEILLPADGVGEIDVLLPTLTRLTQSKKPVVLVAPPYVPYAPAWQERGVDLRYVHVIDAEPAKALWAFEQTLRSGACAAVIGWPNRIDHHGLRRLQVAADTGQALGFALRDCRHADQASPAALRLEVTHDRSVVVRKCRGGVAPARAFSLPVWH</sequence>
<dbReference type="PANTHER" id="PTHR35369:SF3">
    <property type="entry name" value="TRANSLESION DNA SYNTHESIS-ASSOCIATED PROTEIN IMUA"/>
    <property type="match status" value="1"/>
</dbReference>
<dbReference type="InterPro" id="IPR017166">
    <property type="entry name" value="UCP037290"/>
</dbReference>
<gene>
    <name evidence="2" type="ORF">ATB53_04800</name>
</gene>
<dbReference type="GO" id="GO:0006281">
    <property type="term" value="P:DNA repair"/>
    <property type="evidence" value="ECO:0007669"/>
    <property type="project" value="TreeGrafter"/>
</dbReference>
<dbReference type="InterPro" id="IPR027417">
    <property type="entry name" value="P-loop_NTPase"/>
</dbReference>
<dbReference type="InterPro" id="IPR050356">
    <property type="entry name" value="SulA_CellDiv_inhibitor"/>
</dbReference>
<dbReference type="PIRSF" id="PIRSF037290">
    <property type="entry name" value="UCP037290"/>
    <property type="match status" value="1"/>
</dbReference>
<evidence type="ECO:0000256" key="1">
    <source>
        <dbReference type="ARBA" id="ARBA00022763"/>
    </source>
</evidence>
<organism evidence="2 3">
    <name type="scientific">Xanthomonas campestris pv. translucens</name>
    <dbReference type="NCBI Taxonomy" id="343"/>
    <lineage>
        <taxon>Bacteria</taxon>
        <taxon>Pseudomonadati</taxon>
        <taxon>Pseudomonadota</taxon>
        <taxon>Gammaproteobacteria</taxon>
        <taxon>Lysobacterales</taxon>
        <taxon>Lysobacteraceae</taxon>
        <taxon>Xanthomonas</taxon>
        <taxon>Xanthomonas translucens group</taxon>
    </lineage>
</organism>
<dbReference type="RefSeq" id="WP_060748340.1">
    <property type="nucleotide sequence ID" value="NZ_LNTA01000177.1"/>
</dbReference>
<comment type="caution">
    <text evidence="2">The sequence shown here is derived from an EMBL/GenBank/DDBJ whole genome shotgun (WGS) entry which is preliminary data.</text>
</comment>
<dbReference type="Proteomes" id="UP000055854">
    <property type="component" value="Unassembled WGS sequence"/>
</dbReference>
<dbReference type="EMBL" id="LNTA01000177">
    <property type="protein sequence ID" value="KWV12933.1"/>
    <property type="molecule type" value="Genomic_DNA"/>
</dbReference>
<dbReference type="PANTHER" id="PTHR35369">
    <property type="entry name" value="BLR3025 PROTEIN-RELATED"/>
    <property type="match status" value="1"/>
</dbReference>
<reference evidence="2 3" key="1">
    <citation type="submission" date="2015-11" db="EMBL/GenBank/DDBJ databases">
        <title>Long Read and Single Molecule DNA Sequencing Simplifies Genome Assembly and TAL Effector Gene Analysis of Xanthomonas translucens.</title>
        <authorList>
            <person name="Peng Z."/>
            <person name="Hu Y."/>
            <person name="Xie J."/>
            <person name="Potnis N."/>
            <person name="Akhunova A."/>
            <person name="Jones J."/>
            <person name="Liu Z."/>
            <person name="White F."/>
            <person name="Liu S."/>
        </authorList>
    </citation>
    <scope>NUCLEOTIDE SEQUENCE [LARGE SCALE GENOMIC DNA]</scope>
    <source>
        <strain evidence="2 3">B1</strain>
    </source>
</reference>
<dbReference type="InterPro" id="IPR047610">
    <property type="entry name" value="ImuA_translesion"/>
</dbReference>
<accession>A0A109HIN1</accession>
<dbReference type="OrthoDB" id="9811176at2"/>